<name>A0A7R9E2C8_9NEOP</name>
<sequence length="311" mass="34689">MNKRREPSDQHEQDQQHAPSTLNCIGHTLKDYTMVELLRLQPLCPRDKQEDFCYKALRPEISMSLEPAASSSAPVGSHSSRVLFDIAKLSIVMAILQLGQARNVCSRSAATSHSKSQRHKTNEAIVKKYVPLSTYFSSPPTTSTCASSLSAGSSHSLISASADLLNPSCSLALVPADIPIPSTAQMSSLQSTNFTRPTVETSKQDKWWKLNANVTECETLWCIQTTVYHNSLRNAESSVRLFKRMFRDSSTATDMRLGKDKISYSIVYGLAPYFKNKLVSAVKKCEFFVVGFDETLNKFAQKQQMDIVVRY</sequence>
<protein>
    <submittedName>
        <fullName evidence="2">Uncharacterized protein</fullName>
    </submittedName>
</protein>
<reference evidence="2" key="1">
    <citation type="submission" date="2020-11" db="EMBL/GenBank/DDBJ databases">
        <authorList>
            <person name="Tran Van P."/>
        </authorList>
    </citation>
    <scope>NUCLEOTIDE SEQUENCE</scope>
</reference>
<accession>A0A7R9E2C8</accession>
<gene>
    <name evidence="2" type="ORF">TMSB3V08_LOCUS2945</name>
</gene>
<feature type="region of interest" description="Disordered" evidence="1">
    <location>
        <begin position="1"/>
        <end position="22"/>
    </location>
</feature>
<evidence type="ECO:0000313" key="2">
    <source>
        <dbReference type="EMBL" id="CAD7426049.1"/>
    </source>
</evidence>
<organism evidence="2">
    <name type="scientific">Timema monikensis</name>
    <dbReference type="NCBI Taxonomy" id="170555"/>
    <lineage>
        <taxon>Eukaryota</taxon>
        <taxon>Metazoa</taxon>
        <taxon>Ecdysozoa</taxon>
        <taxon>Arthropoda</taxon>
        <taxon>Hexapoda</taxon>
        <taxon>Insecta</taxon>
        <taxon>Pterygota</taxon>
        <taxon>Neoptera</taxon>
        <taxon>Polyneoptera</taxon>
        <taxon>Phasmatodea</taxon>
        <taxon>Timematodea</taxon>
        <taxon>Timematoidea</taxon>
        <taxon>Timematidae</taxon>
        <taxon>Timema</taxon>
    </lineage>
</organism>
<dbReference type="EMBL" id="OB793097">
    <property type="protein sequence ID" value="CAD7426049.1"/>
    <property type="molecule type" value="Genomic_DNA"/>
</dbReference>
<proteinExistence type="predicted"/>
<evidence type="ECO:0000256" key="1">
    <source>
        <dbReference type="SAM" id="MobiDB-lite"/>
    </source>
</evidence>
<dbReference type="AlphaFoldDB" id="A0A7R9E2C8"/>
<feature type="compositionally biased region" description="Basic and acidic residues" evidence="1">
    <location>
        <begin position="1"/>
        <end position="15"/>
    </location>
</feature>